<evidence type="ECO:0000313" key="1">
    <source>
        <dbReference type="EMBL" id="PJF18283.1"/>
    </source>
</evidence>
<dbReference type="EMBL" id="MTSL01000133">
    <property type="protein sequence ID" value="PJF18283.1"/>
    <property type="molecule type" value="Genomic_DNA"/>
</dbReference>
<keyword evidence="2" id="KW-1185">Reference proteome</keyword>
<dbReference type="Proteomes" id="UP000240830">
    <property type="component" value="Unassembled WGS sequence"/>
</dbReference>
<name>A0A2H9TKK3_9FUNG</name>
<protein>
    <submittedName>
        <fullName evidence="1">Uncharacterized protein</fullName>
    </submittedName>
</protein>
<evidence type="ECO:0000313" key="2">
    <source>
        <dbReference type="Proteomes" id="UP000240830"/>
    </source>
</evidence>
<dbReference type="AlphaFoldDB" id="A0A2H9TKK3"/>
<feature type="non-terminal residue" evidence="1">
    <location>
        <position position="209"/>
    </location>
</feature>
<accession>A0A2H9TKK3</accession>
<sequence length="209" mass="23014">MLKLQTTIVLKLRRAKPLAPSKDSMSLLCNPLTGAWQRLGTNHEIPTRLSVPVAIRLTPAGPRPCVCTNPAKDASHNQRACESGRSSAQPARPVDADNFDHSFRDCKCRSAGIVGYPWRVFPAVHSRRRTDQHGYFAAGYYFAVPTESLLRAAFHVSGNSPCINALALLGLWLAYATTIKSLPAVWLHPYMRPLPSETADLHMSEVNKA</sequence>
<proteinExistence type="predicted"/>
<reference evidence="1 2" key="1">
    <citation type="submission" date="2016-10" db="EMBL/GenBank/DDBJ databases">
        <title>The genome of Paramicrosporidium saccamoebae is the missing link in understanding Cryptomycota and Microsporidia evolution.</title>
        <authorList>
            <person name="Quandt C.A."/>
            <person name="Beaudet D."/>
            <person name="Corsaro D."/>
            <person name="Michel R."/>
            <person name="Corradi N."/>
            <person name="James T."/>
        </authorList>
    </citation>
    <scope>NUCLEOTIDE SEQUENCE [LARGE SCALE GENOMIC DNA]</scope>
    <source>
        <strain evidence="1 2">KSL3</strain>
    </source>
</reference>
<organism evidence="1 2">
    <name type="scientific">Paramicrosporidium saccamoebae</name>
    <dbReference type="NCBI Taxonomy" id="1246581"/>
    <lineage>
        <taxon>Eukaryota</taxon>
        <taxon>Fungi</taxon>
        <taxon>Fungi incertae sedis</taxon>
        <taxon>Cryptomycota</taxon>
        <taxon>Cryptomycota incertae sedis</taxon>
        <taxon>Paramicrosporidium</taxon>
    </lineage>
</organism>
<comment type="caution">
    <text evidence="1">The sequence shown here is derived from an EMBL/GenBank/DDBJ whole genome shotgun (WGS) entry which is preliminary data.</text>
</comment>
<gene>
    <name evidence="1" type="ORF">PSACC_01899</name>
</gene>